<dbReference type="PROSITE" id="PS50974">
    <property type="entry name" value="ADOMET_ACTIVATION"/>
    <property type="match status" value="1"/>
</dbReference>
<dbReference type="GO" id="GO:0050667">
    <property type="term" value="P:homocysteine metabolic process"/>
    <property type="evidence" value="ECO:0007669"/>
    <property type="project" value="TreeGrafter"/>
</dbReference>
<feature type="domain" description="AdoMet activation" evidence="3">
    <location>
        <begin position="1"/>
        <end position="199"/>
    </location>
</feature>
<gene>
    <name evidence="4" type="ORF">METZ01_LOCUS81413</name>
</gene>
<protein>
    <recommendedName>
        <fullName evidence="3">AdoMet activation domain-containing protein</fullName>
    </recommendedName>
</protein>
<evidence type="ECO:0000256" key="2">
    <source>
        <dbReference type="ARBA" id="ARBA00023285"/>
    </source>
</evidence>
<dbReference type="InterPro" id="IPR004223">
    <property type="entry name" value="VitB12-dep_Met_synth_activ_dom"/>
</dbReference>
<name>A0A381UK74_9ZZZZ</name>
<dbReference type="InterPro" id="IPR037010">
    <property type="entry name" value="VitB12-dep_Met_synth_activ_sf"/>
</dbReference>
<sequence length="199" mass="22841">HHLRQQISKSRGQPNRCLADYVAPEESGLKDWIGAFAVTVGYGVETLSKRFEKNGDDYNKILLKILADRFAEAFTERIHERVRQEFWGYAKDEVMDNESLIREKFRGIRPAPGYPSCPDHTEKSNLWNLLMVEKHTGITLTENFAMIPAASVSGWYFSHPDSAYFGLGPITREQVTDYARRKGIEFNTAEKWLAPHLGY</sequence>
<dbReference type="Pfam" id="PF02965">
    <property type="entry name" value="Met_synt_B12"/>
    <property type="match status" value="1"/>
</dbReference>
<dbReference type="EMBL" id="UINC01006606">
    <property type="protein sequence ID" value="SVA28559.1"/>
    <property type="molecule type" value="Genomic_DNA"/>
</dbReference>
<dbReference type="GO" id="GO:0046872">
    <property type="term" value="F:metal ion binding"/>
    <property type="evidence" value="ECO:0007669"/>
    <property type="project" value="UniProtKB-KW"/>
</dbReference>
<dbReference type="PANTHER" id="PTHR45833:SF1">
    <property type="entry name" value="METHIONINE SYNTHASE"/>
    <property type="match status" value="1"/>
</dbReference>
<dbReference type="PANTHER" id="PTHR45833">
    <property type="entry name" value="METHIONINE SYNTHASE"/>
    <property type="match status" value="1"/>
</dbReference>
<keyword evidence="2" id="KW-0170">Cobalt</keyword>
<organism evidence="4">
    <name type="scientific">marine metagenome</name>
    <dbReference type="NCBI Taxonomy" id="408172"/>
    <lineage>
        <taxon>unclassified sequences</taxon>
        <taxon>metagenomes</taxon>
        <taxon>ecological metagenomes</taxon>
    </lineage>
</organism>
<dbReference type="InterPro" id="IPR050554">
    <property type="entry name" value="Met_Synthase/Corrinoid"/>
</dbReference>
<dbReference type="Gene3D" id="3.10.196.10">
    <property type="entry name" value="Vitamin B12-dependent methionine synthase, activation domain"/>
    <property type="match status" value="2"/>
</dbReference>
<dbReference type="AlphaFoldDB" id="A0A381UK74"/>
<feature type="non-terminal residue" evidence="4">
    <location>
        <position position="1"/>
    </location>
</feature>
<dbReference type="GO" id="GO:0008705">
    <property type="term" value="F:methionine synthase activity"/>
    <property type="evidence" value="ECO:0007669"/>
    <property type="project" value="InterPro"/>
</dbReference>
<evidence type="ECO:0000256" key="1">
    <source>
        <dbReference type="ARBA" id="ARBA00022723"/>
    </source>
</evidence>
<proteinExistence type="predicted"/>
<dbReference type="SUPFAM" id="SSF56507">
    <property type="entry name" value="Methionine synthase activation domain-like"/>
    <property type="match status" value="1"/>
</dbReference>
<evidence type="ECO:0000313" key="4">
    <source>
        <dbReference type="EMBL" id="SVA28559.1"/>
    </source>
</evidence>
<dbReference type="GO" id="GO:0005829">
    <property type="term" value="C:cytosol"/>
    <property type="evidence" value="ECO:0007669"/>
    <property type="project" value="TreeGrafter"/>
</dbReference>
<keyword evidence="1" id="KW-0479">Metal-binding</keyword>
<dbReference type="GO" id="GO:0046653">
    <property type="term" value="P:tetrahydrofolate metabolic process"/>
    <property type="evidence" value="ECO:0007669"/>
    <property type="project" value="TreeGrafter"/>
</dbReference>
<evidence type="ECO:0000259" key="3">
    <source>
        <dbReference type="PROSITE" id="PS50974"/>
    </source>
</evidence>
<accession>A0A381UK74</accession>
<reference evidence="4" key="1">
    <citation type="submission" date="2018-05" db="EMBL/GenBank/DDBJ databases">
        <authorList>
            <person name="Lanie J.A."/>
            <person name="Ng W.-L."/>
            <person name="Kazmierczak K.M."/>
            <person name="Andrzejewski T.M."/>
            <person name="Davidsen T.M."/>
            <person name="Wayne K.J."/>
            <person name="Tettelin H."/>
            <person name="Glass J.I."/>
            <person name="Rusch D."/>
            <person name="Podicherti R."/>
            <person name="Tsui H.-C.T."/>
            <person name="Winkler M.E."/>
        </authorList>
    </citation>
    <scope>NUCLEOTIDE SEQUENCE</scope>
</reference>